<name>A0A6J7ASK9_9ZZZZ</name>
<reference evidence="2" key="1">
    <citation type="submission" date="2020-05" db="EMBL/GenBank/DDBJ databases">
        <authorList>
            <person name="Chiriac C."/>
            <person name="Salcher M."/>
            <person name="Ghai R."/>
            <person name="Kavagutti S V."/>
        </authorList>
    </citation>
    <scope>NUCLEOTIDE SEQUENCE</scope>
</reference>
<sequence length="471" mass="50817">MVVREGKRWKDWAPVFVTYALLGVILVWVLRGAVGQAADGATTDSGGRIALVVIGLITAITLAIRSIKIRGAVWLAWVPPIATGSIILGLWVLVLSGRDAIAWSAYAGVQVLRGRVPFADADWVLRWFDCDFCERWDPHYGPALAWLDPIFGGTLGLSWAPWIAIVTLAGLCASVFVLAKVSAPRGVLVLIIASVGPAWLLMSDRINVDAPILIIAVLGAVFASRANTLWAWSILAIALWIMGTWKYFPFPMAVGLLPVVLIKRGWMILVAFIAMTAGYMWWARSAFMDSSKWNTETILVLQDFPAYGRLQVLDRMSVSTANPTLVLVASGLLILFTLAAIWWGANWGLRISAPSTLSIMLALVGTTAFLGTVLISGFGFMYKGAFLLLAVPLLAQGRNGAKGFVLFTSLLSLSLLTVSVMVAYSTLLVTLCGLMASGLAFGAAATGMFRLWKSREVGSLTVVGQPKAERR</sequence>
<keyword evidence="1" id="KW-1133">Transmembrane helix</keyword>
<feature type="transmembrane region" description="Helical" evidence="1">
    <location>
        <begin position="186"/>
        <end position="202"/>
    </location>
</feature>
<accession>A0A6J7ASK9</accession>
<feature type="transmembrane region" description="Helical" evidence="1">
    <location>
        <begin position="428"/>
        <end position="449"/>
    </location>
</feature>
<dbReference type="EMBL" id="CAFABK010000165">
    <property type="protein sequence ID" value="CAB4836006.1"/>
    <property type="molecule type" value="Genomic_DNA"/>
</dbReference>
<organism evidence="2">
    <name type="scientific">freshwater metagenome</name>
    <dbReference type="NCBI Taxonomy" id="449393"/>
    <lineage>
        <taxon>unclassified sequences</taxon>
        <taxon>metagenomes</taxon>
        <taxon>ecological metagenomes</taxon>
    </lineage>
</organism>
<feature type="transmembrane region" description="Helical" evidence="1">
    <location>
        <begin position="208"/>
        <end position="224"/>
    </location>
</feature>
<gene>
    <name evidence="2" type="ORF">UFOPK3204_01883</name>
</gene>
<feature type="transmembrane region" description="Helical" evidence="1">
    <location>
        <begin position="229"/>
        <end position="245"/>
    </location>
</feature>
<protein>
    <submittedName>
        <fullName evidence="2">Unannotated protein</fullName>
    </submittedName>
</protein>
<proteinExistence type="predicted"/>
<feature type="transmembrane region" description="Helical" evidence="1">
    <location>
        <begin position="12"/>
        <end position="34"/>
    </location>
</feature>
<feature type="transmembrane region" description="Helical" evidence="1">
    <location>
        <begin position="265"/>
        <end position="282"/>
    </location>
</feature>
<feature type="transmembrane region" description="Helical" evidence="1">
    <location>
        <begin position="403"/>
        <end position="422"/>
    </location>
</feature>
<feature type="transmembrane region" description="Helical" evidence="1">
    <location>
        <begin position="71"/>
        <end position="94"/>
    </location>
</feature>
<feature type="transmembrane region" description="Helical" evidence="1">
    <location>
        <begin position="159"/>
        <end position="179"/>
    </location>
</feature>
<keyword evidence="1" id="KW-0812">Transmembrane</keyword>
<feature type="transmembrane region" description="Helical" evidence="1">
    <location>
        <begin position="357"/>
        <end position="382"/>
    </location>
</feature>
<evidence type="ECO:0000313" key="2">
    <source>
        <dbReference type="EMBL" id="CAB4836006.1"/>
    </source>
</evidence>
<feature type="transmembrane region" description="Helical" evidence="1">
    <location>
        <begin position="325"/>
        <end position="345"/>
    </location>
</feature>
<feature type="transmembrane region" description="Helical" evidence="1">
    <location>
        <begin position="46"/>
        <end position="64"/>
    </location>
</feature>
<keyword evidence="1" id="KW-0472">Membrane</keyword>
<dbReference type="AlphaFoldDB" id="A0A6J7ASK9"/>
<evidence type="ECO:0000256" key="1">
    <source>
        <dbReference type="SAM" id="Phobius"/>
    </source>
</evidence>